<evidence type="ECO:0000256" key="1">
    <source>
        <dbReference type="SAM" id="MobiDB-lite"/>
    </source>
</evidence>
<keyword evidence="3" id="KW-1185">Reference proteome</keyword>
<name>M7BCQ6_CHEMY</name>
<protein>
    <submittedName>
        <fullName evidence="2">Uncharacterized protein</fullName>
    </submittedName>
</protein>
<dbReference type="Proteomes" id="UP000031443">
    <property type="component" value="Unassembled WGS sequence"/>
</dbReference>
<evidence type="ECO:0000313" key="3">
    <source>
        <dbReference type="Proteomes" id="UP000031443"/>
    </source>
</evidence>
<dbReference type="AlphaFoldDB" id="M7BCQ6"/>
<proteinExistence type="predicted"/>
<organism evidence="2 3">
    <name type="scientific">Chelonia mydas</name>
    <name type="common">Green sea-turtle</name>
    <name type="synonym">Chelonia agassizi</name>
    <dbReference type="NCBI Taxonomy" id="8469"/>
    <lineage>
        <taxon>Eukaryota</taxon>
        <taxon>Metazoa</taxon>
        <taxon>Chordata</taxon>
        <taxon>Craniata</taxon>
        <taxon>Vertebrata</taxon>
        <taxon>Euteleostomi</taxon>
        <taxon>Archelosauria</taxon>
        <taxon>Testudinata</taxon>
        <taxon>Testudines</taxon>
        <taxon>Cryptodira</taxon>
        <taxon>Durocryptodira</taxon>
        <taxon>Americhelydia</taxon>
        <taxon>Chelonioidea</taxon>
        <taxon>Cheloniidae</taxon>
        <taxon>Chelonia</taxon>
    </lineage>
</organism>
<feature type="region of interest" description="Disordered" evidence="1">
    <location>
        <begin position="55"/>
        <end position="103"/>
    </location>
</feature>
<sequence length="103" mass="11151">MPQVSAQQRPHDSCLRGLGASHREEHCKICKAFKPRTKKERDFCLKQLLMEAALPPPASDQPAPAPVSSVRSAPASVRDPAPQIVGTEKGRQTWAPVDLSGTV</sequence>
<gene>
    <name evidence="2" type="ORF">UY3_09499</name>
</gene>
<evidence type="ECO:0000313" key="2">
    <source>
        <dbReference type="EMBL" id="EMP33340.1"/>
    </source>
</evidence>
<feature type="compositionally biased region" description="Pro residues" evidence="1">
    <location>
        <begin position="55"/>
        <end position="65"/>
    </location>
</feature>
<dbReference type="EMBL" id="KB536463">
    <property type="protein sequence ID" value="EMP33340.1"/>
    <property type="molecule type" value="Genomic_DNA"/>
</dbReference>
<feature type="compositionally biased region" description="Low complexity" evidence="1">
    <location>
        <begin position="66"/>
        <end position="78"/>
    </location>
</feature>
<reference evidence="3" key="1">
    <citation type="journal article" date="2013" name="Nat. Genet.">
        <title>The draft genomes of soft-shell turtle and green sea turtle yield insights into the development and evolution of the turtle-specific body plan.</title>
        <authorList>
            <person name="Wang Z."/>
            <person name="Pascual-Anaya J."/>
            <person name="Zadissa A."/>
            <person name="Li W."/>
            <person name="Niimura Y."/>
            <person name="Huang Z."/>
            <person name="Li C."/>
            <person name="White S."/>
            <person name="Xiong Z."/>
            <person name="Fang D."/>
            <person name="Wang B."/>
            <person name="Ming Y."/>
            <person name="Chen Y."/>
            <person name="Zheng Y."/>
            <person name="Kuraku S."/>
            <person name="Pignatelli M."/>
            <person name="Herrero J."/>
            <person name="Beal K."/>
            <person name="Nozawa M."/>
            <person name="Li Q."/>
            <person name="Wang J."/>
            <person name="Zhang H."/>
            <person name="Yu L."/>
            <person name="Shigenobu S."/>
            <person name="Wang J."/>
            <person name="Liu J."/>
            <person name="Flicek P."/>
            <person name="Searle S."/>
            <person name="Wang J."/>
            <person name="Kuratani S."/>
            <person name="Yin Y."/>
            <person name="Aken B."/>
            <person name="Zhang G."/>
            <person name="Irie N."/>
        </authorList>
    </citation>
    <scope>NUCLEOTIDE SEQUENCE [LARGE SCALE GENOMIC DNA]</scope>
</reference>
<accession>M7BCQ6</accession>